<evidence type="ECO:0000256" key="2">
    <source>
        <dbReference type="SAM" id="Phobius"/>
    </source>
</evidence>
<gene>
    <name evidence="5" type="ORF">GCM10011487_65910</name>
</gene>
<keyword evidence="2" id="KW-0812">Transmembrane</keyword>
<dbReference type="AlphaFoldDB" id="A0A829YNQ4"/>
<reference evidence="6" key="1">
    <citation type="submission" date="2020-01" db="EMBL/GenBank/DDBJ databases">
        <title>'Steroidobacter agaridevorans' sp. nov., agar-degrading bacteria isolated from rhizosphere soils.</title>
        <authorList>
            <person name="Ikenaga M."/>
            <person name="Kataoka M."/>
            <person name="Murouchi A."/>
            <person name="Katsuragi S."/>
            <person name="Sakai M."/>
        </authorList>
    </citation>
    <scope>NUCLEOTIDE SEQUENCE [LARGE SCALE GENOMIC DNA]</scope>
    <source>
        <strain evidence="6">YU21-B</strain>
    </source>
</reference>
<dbReference type="EMBL" id="BLJN01000009">
    <property type="protein sequence ID" value="GFE84591.1"/>
    <property type="molecule type" value="Genomic_DNA"/>
</dbReference>
<sequence>MTSPLGDEDEDMQGSLNEVGQERVTRMSLSSEAAEWFVRLRDDRMGVRNRERNVRWLKQSPANIAELLRIQQVYQVLRAAKLQGPSGMAPGESSNIIDLEEQRPRGWSESNRLDLMDVSPIRRRRRRIRPWKLAAAVAGLAVSFLLGFMAKVAWLDRAIETELGEWRTELLTDGSKLRVGPDSLLRVSFGDDHRTIRLVRGEAMFDVAQDRSRPFYVESEMVGVLAVGTEFRVSRLGGKDVVAVTEGTVALYRDGRHAVRGAMPAAPAQIAETTGGVALSAGDQVSITRSTRSKPIAKEKVNVNYEQAWAEGWVVYEDKTVGEVASDFNRFNRLKIQVAEPSLAARRLTFFRGSATDPESFVAALATSPDIAVVRDDPNVLRIELRRPDAEISKSVEVGQPAADVPPSVNPNPI</sequence>
<keyword evidence="2" id="KW-1133">Transmembrane helix</keyword>
<dbReference type="Pfam" id="PF16220">
    <property type="entry name" value="DUF4880"/>
    <property type="match status" value="1"/>
</dbReference>
<feature type="domain" description="FecR protein" evidence="3">
    <location>
        <begin position="159"/>
        <end position="249"/>
    </location>
</feature>
<dbReference type="Gene3D" id="2.60.120.1440">
    <property type="match status" value="1"/>
</dbReference>
<evidence type="ECO:0000259" key="3">
    <source>
        <dbReference type="Pfam" id="PF04773"/>
    </source>
</evidence>
<proteinExistence type="predicted"/>
<dbReference type="RefSeq" id="WP_161816178.1">
    <property type="nucleotide sequence ID" value="NZ_BLJN01000009.1"/>
</dbReference>
<organism evidence="5 6">
    <name type="scientific">Steroidobacter agaridevorans</name>
    <dbReference type="NCBI Taxonomy" id="2695856"/>
    <lineage>
        <taxon>Bacteria</taxon>
        <taxon>Pseudomonadati</taxon>
        <taxon>Pseudomonadota</taxon>
        <taxon>Gammaproteobacteria</taxon>
        <taxon>Steroidobacterales</taxon>
        <taxon>Steroidobacteraceae</taxon>
        <taxon>Steroidobacter</taxon>
    </lineage>
</organism>
<evidence type="ECO:0000313" key="5">
    <source>
        <dbReference type="EMBL" id="GFE84591.1"/>
    </source>
</evidence>
<dbReference type="PANTHER" id="PTHR30273">
    <property type="entry name" value="PERIPLASMIC SIGNAL SENSOR AND SIGMA FACTOR ACTIVATOR FECR-RELATED"/>
    <property type="match status" value="1"/>
</dbReference>
<feature type="region of interest" description="Disordered" evidence="1">
    <location>
        <begin position="394"/>
        <end position="414"/>
    </location>
</feature>
<accession>A0A829YNQ4</accession>
<dbReference type="InterPro" id="IPR032623">
    <property type="entry name" value="FecR_N"/>
</dbReference>
<dbReference type="Proteomes" id="UP000445000">
    <property type="component" value="Unassembled WGS sequence"/>
</dbReference>
<keyword evidence="6" id="KW-1185">Reference proteome</keyword>
<protein>
    <submittedName>
        <fullName evidence="5">Iron dicitrate transporter FecR</fullName>
    </submittedName>
</protein>
<dbReference type="Pfam" id="PF04773">
    <property type="entry name" value="FecR"/>
    <property type="match status" value="1"/>
</dbReference>
<name>A0A829YNQ4_9GAMM</name>
<keyword evidence="2" id="KW-0472">Membrane</keyword>
<comment type="caution">
    <text evidence="5">The sequence shown here is derived from an EMBL/GenBank/DDBJ whole genome shotgun (WGS) entry which is preliminary data.</text>
</comment>
<feature type="region of interest" description="Disordered" evidence="1">
    <location>
        <begin position="1"/>
        <end position="24"/>
    </location>
</feature>
<feature type="compositionally biased region" description="Acidic residues" evidence="1">
    <location>
        <begin position="1"/>
        <end position="12"/>
    </location>
</feature>
<feature type="transmembrane region" description="Helical" evidence="2">
    <location>
        <begin position="133"/>
        <end position="154"/>
    </location>
</feature>
<evidence type="ECO:0000259" key="4">
    <source>
        <dbReference type="Pfam" id="PF16220"/>
    </source>
</evidence>
<dbReference type="GO" id="GO:0016989">
    <property type="term" value="F:sigma factor antagonist activity"/>
    <property type="evidence" value="ECO:0007669"/>
    <property type="project" value="TreeGrafter"/>
</dbReference>
<dbReference type="InterPro" id="IPR006860">
    <property type="entry name" value="FecR"/>
</dbReference>
<dbReference type="PANTHER" id="PTHR30273:SF2">
    <property type="entry name" value="PROTEIN FECR"/>
    <property type="match status" value="1"/>
</dbReference>
<evidence type="ECO:0000256" key="1">
    <source>
        <dbReference type="SAM" id="MobiDB-lite"/>
    </source>
</evidence>
<evidence type="ECO:0000313" key="6">
    <source>
        <dbReference type="Proteomes" id="UP000445000"/>
    </source>
</evidence>
<dbReference type="InterPro" id="IPR012373">
    <property type="entry name" value="Ferrdict_sens_TM"/>
</dbReference>
<feature type="domain" description="FecR N-terminal" evidence="4">
    <location>
        <begin position="32"/>
        <end position="72"/>
    </location>
</feature>